<dbReference type="AlphaFoldDB" id="A0A3M6QCB8"/>
<comment type="caution">
    <text evidence="8">The sequence shown here is derived from an EMBL/GenBank/DDBJ whole genome shotgun (WGS) entry which is preliminary data.</text>
</comment>
<comment type="function">
    <text evidence="3">Protein-arginine rhamnosyltransferase that catalyzes the transfer of a single rhamnose to elongation factor P (EF-P) on 'Lys-32', a modification required for EF-P-dependent rescue of polyproline stalled ribosomes.</text>
</comment>
<comment type="catalytic activity">
    <reaction evidence="7">
        <text>dTDP-beta-L-rhamnose + L-arginyl-[protein] = N(omega)-(alpha-L-rhamnosyl)-L-arginyl-[protein] + dTDP + H(+)</text>
        <dbReference type="Rhea" id="RHEA:66692"/>
        <dbReference type="Rhea" id="RHEA-COMP:10532"/>
        <dbReference type="Rhea" id="RHEA-COMP:17096"/>
        <dbReference type="ChEBI" id="CHEBI:15378"/>
        <dbReference type="ChEBI" id="CHEBI:29965"/>
        <dbReference type="ChEBI" id="CHEBI:57510"/>
        <dbReference type="ChEBI" id="CHEBI:58369"/>
        <dbReference type="ChEBI" id="CHEBI:167445"/>
    </reaction>
    <physiologicalReaction direction="left-to-right" evidence="7">
        <dbReference type="Rhea" id="RHEA:66693"/>
    </physiologicalReaction>
</comment>
<dbReference type="Proteomes" id="UP000267521">
    <property type="component" value="Unassembled WGS sequence"/>
</dbReference>
<name>A0A3M6QCB8_9BURK</name>
<evidence type="ECO:0000256" key="3">
    <source>
        <dbReference type="ARBA" id="ARBA00024303"/>
    </source>
</evidence>
<comment type="similarity">
    <text evidence="4">Belongs to the glycosyltransferase 104 family.</text>
</comment>
<evidence type="ECO:0000256" key="2">
    <source>
        <dbReference type="ARBA" id="ARBA00022679"/>
    </source>
</evidence>
<dbReference type="InterPro" id="IPR016633">
    <property type="entry name" value="EarP"/>
</dbReference>
<evidence type="ECO:0000256" key="5">
    <source>
        <dbReference type="ARBA" id="ARBA00024416"/>
    </source>
</evidence>
<dbReference type="GO" id="GO:0003746">
    <property type="term" value="F:translation elongation factor activity"/>
    <property type="evidence" value="ECO:0007669"/>
    <property type="project" value="UniProtKB-KW"/>
</dbReference>
<keyword evidence="1" id="KW-0328">Glycosyltransferase</keyword>
<keyword evidence="2 8" id="KW-0808">Transferase</keyword>
<dbReference type="NCBIfam" id="TIGR03837">
    <property type="entry name" value="efp_Arg_rhamno"/>
    <property type="match status" value="1"/>
</dbReference>
<proteinExistence type="inferred from homology"/>
<gene>
    <name evidence="8" type="primary">earP</name>
    <name evidence="8" type="ORF">EBQ26_02630</name>
</gene>
<reference evidence="8 9" key="1">
    <citation type="submission" date="2018-10" db="EMBL/GenBank/DDBJ databases">
        <title>Comamonadaceae CDC group NO-1 genome sequencing and assembly.</title>
        <authorList>
            <person name="Bernier A.-M."/>
            <person name="Bernard K."/>
        </authorList>
    </citation>
    <scope>NUCLEOTIDE SEQUENCE [LARGE SCALE GENOMIC DNA]</scope>
    <source>
        <strain evidence="8 9">NML970147</strain>
    </source>
</reference>
<dbReference type="RefSeq" id="WP_122237468.1">
    <property type="nucleotide sequence ID" value="NZ_RDQM01000002.1"/>
</dbReference>
<evidence type="ECO:0000313" key="9">
    <source>
        <dbReference type="Proteomes" id="UP000267521"/>
    </source>
</evidence>
<protein>
    <recommendedName>
        <fullName evidence="5">Protein-arginine rhamnosyltransferase</fullName>
    </recommendedName>
    <alternativeName>
        <fullName evidence="6">EF-P arginine rhamnosyltransferase</fullName>
    </alternativeName>
</protein>
<evidence type="ECO:0000256" key="7">
    <source>
        <dbReference type="ARBA" id="ARBA00048472"/>
    </source>
</evidence>
<sequence>MRWDIFCQVIDNYGDAGVCWRLARELSARGHSVRLWIDDPAPLHWLGGLPATGPAVTQPSSPPSPIQHQGLTILPWRPGHAQPIAPALLPQARPDALPGTLPNPLPDVLIEAFGCDIPQPYLQALARQCRPAGASPWPVWLNLEYLSAEDYVQRMHRLPSPVMHGAAQGRSKTFFYPGFTAQTGGLLREQDLADRQARFDRAAWRRQWLPAVPPSPAQTLWISLFAYEPACLRDWLHQWAFPASTAAHPPPVVHLLAAAGRSQTYLRQCWAQLGWPEPHASAPWQQGQLHVHWLDFMSQPAYDELLWACDLNIVRGEDSLVRALWAGKPLLWHIYPQDDNAHHAKLDAFLHWLQAPPDWRRAMHTLNGMSQAPHVSPAPASPAALSPWQTCVSAARSSLLAQDDLATQLLHFVQRSQGA</sequence>
<keyword evidence="8" id="KW-0648">Protein biosynthesis</keyword>
<organism evidence="8 9">
    <name type="scientific">Allofranklinella schreckenbergeri</name>
    <dbReference type="NCBI Taxonomy" id="1076744"/>
    <lineage>
        <taxon>Bacteria</taxon>
        <taxon>Pseudomonadati</taxon>
        <taxon>Pseudomonadota</taxon>
        <taxon>Betaproteobacteria</taxon>
        <taxon>Burkholderiales</taxon>
        <taxon>Comamonadaceae</taxon>
        <taxon>Allofranklinella</taxon>
    </lineage>
</organism>
<dbReference type="PIRSF" id="PIRSF015557">
    <property type="entry name" value="UCP015557"/>
    <property type="match status" value="1"/>
</dbReference>
<evidence type="ECO:0000256" key="6">
    <source>
        <dbReference type="ARBA" id="ARBA00030025"/>
    </source>
</evidence>
<keyword evidence="8" id="KW-0251">Elongation factor</keyword>
<dbReference type="Pfam" id="PF10093">
    <property type="entry name" value="EarP"/>
    <property type="match status" value="1"/>
</dbReference>
<accession>A0A3M6QCB8</accession>
<evidence type="ECO:0000256" key="4">
    <source>
        <dbReference type="ARBA" id="ARBA00024346"/>
    </source>
</evidence>
<dbReference type="EMBL" id="RDQM01000002">
    <property type="protein sequence ID" value="RMX00786.1"/>
    <property type="molecule type" value="Genomic_DNA"/>
</dbReference>
<evidence type="ECO:0000313" key="8">
    <source>
        <dbReference type="EMBL" id="RMX00786.1"/>
    </source>
</evidence>
<dbReference type="GO" id="GO:0106361">
    <property type="term" value="F:protein-arginine rhamnosyltransferase activity"/>
    <property type="evidence" value="ECO:0007669"/>
    <property type="project" value="InterPro"/>
</dbReference>
<evidence type="ECO:0000256" key="1">
    <source>
        <dbReference type="ARBA" id="ARBA00022676"/>
    </source>
</evidence>